<dbReference type="AlphaFoldDB" id="A0A7W5BFG6"/>
<sequence length="75" mass="8309">MVVRELIDLLSKCDPEGTVSFSLPCDVVDGTEYADGISYVYVPLVQALWSTEAMQAGRLADRVSFEIPSLNKRDK</sequence>
<dbReference type="Proteomes" id="UP000541535">
    <property type="component" value="Unassembled WGS sequence"/>
</dbReference>
<proteinExistence type="predicted"/>
<comment type="caution">
    <text evidence="1">The sequence shown here is derived from an EMBL/GenBank/DDBJ whole genome shotgun (WGS) entry which is preliminary data.</text>
</comment>
<protein>
    <submittedName>
        <fullName evidence="1">Uncharacterized protein</fullName>
    </submittedName>
</protein>
<name>A0A7W5BFG6_9BURK</name>
<accession>A0A7W5BFG6</accession>
<evidence type="ECO:0000313" key="1">
    <source>
        <dbReference type="EMBL" id="MBB3122159.1"/>
    </source>
</evidence>
<organism evidence="1 2">
    <name type="scientific">Pseudoduganella violacea</name>
    <dbReference type="NCBI Taxonomy" id="1715466"/>
    <lineage>
        <taxon>Bacteria</taxon>
        <taxon>Pseudomonadati</taxon>
        <taxon>Pseudomonadota</taxon>
        <taxon>Betaproteobacteria</taxon>
        <taxon>Burkholderiales</taxon>
        <taxon>Oxalobacteraceae</taxon>
        <taxon>Telluria group</taxon>
        <taxon>Pseudoduganella</taxon>
    </lineage>
</organism>
<gene>
    <name evidence="1" type="ORF">FHS03_005256</name>
</gene>
<keyword evidence="2" id="KW-1185">Reference proteome</keyword>
<reference evidence="1 2" key="1">
    <citation type="submission" date="2020-08" db="EMBL/GenBank/DDBJ databases">
        <title>Genomic Encyclopedia of Type Strains, Phase III (KMG-III): the genomes of soil and plant-associated and newly described type strains.</title>
        <authorList>
            <person name="Whitman W."/>
        </authorList>
    </citation>
    <scope>NUCLEOTIDE SEQUENCE [LARGE SCALE GENOMIC DNA]</scope>
    <source>
        <strain evidence="1 2">CECT 8897</strain>
    </source>
</reference>
<dbReference type="RefSeq" id="WP_183443819.1">
    <property type="nucleotide sequence ID" value="NZ_JACHXD010000024.1"/>
</dbReference>
<evidence type="ECO:0000313" key="2">
    <source>
        <dbReference type="Proteomes" id="UP000541535"/>
    </source>
</evidence>
<dbReference type="EMBL" id="JACHXD010000024">
    <property type="protein sequence ID" value="MBB3122159.1"/>
    <property type="molecule type" value="Genomic_DNA"/>
</dbReference>